<keyword evidence="5" id="KW-1185">Reference proteome</keyword>
<dbReference type="InterPro" id="IPR026854">
    <property type="entry name" value="VPS13_N"/>
</dbReference>
<accession>A0A3M6U0T9</accession>
<organism evidence="4 5">
    <name type="scientific">Pocillopora damicornis</name>
    <name type="common">Cauliflower coral</name>
    <name type="synonym">Millepora damicornis</name>
    <dbReference type="NCBI Taxonomy" id="46731"/>
    <lineage>
        <taxon>Eukaryota</taxon>
        <taxon>Metazoa</taxon>
        <taxon>Cnidaria</taxon>
        <taxon>Anthozoa</taxon>
        <taxon>Hexacorallia</taxon>
        <taxon>Scleractinia</taxon>
        <taxon>Astrocoeniina</taxon>
        <taxon>Pocilloporidae</taxon>
        <taxon>Pocillopora</taxon>
    </lineage>
</organism>
<feature type="compositionally biased region" description="Low complexity" evidence="2">
    <location>
        <begin position="1268"/>
        <end position="1279"/>
    </location>
</feature>
<comment type="caution">
    <text evidence="4">The sequence shown here is derived from an EMBL/GenBank/DDBJ whole genome shotgun (WGS) entry which is preliminary data.</text>
</comment>
<feature type="compositionally biased region" description="Polar residues" evidence="2">
    <location>
        <begin position="992"/>
        <end position="1005"/>
    </location>
</feature>
<feature type="compositionally biased region" description="Polar residues" evidence="2">
    <location>
        <begin position="1036"/>
        <end position="1047"/>
    </location>
</feature>
<feature type="compositionally biased region" description="Low complexity" evidence="2">
    <location>
        <begin position="103"/>
        <end position="114"/>
    </location>
</feature>
<evidence type="ECO:0000313" key="5">
    <source>
        <dbReference type="Proteomes" id="UP000275408"/>
    </source>
</evidence>
<reference evidence="4 5" key="1">
    <citation type="journal article" date="2018" name="Sci. Rep.">
        <title>Comparative analysis of the Pocillopora damicornis genome highlights role of immune system in coral evolution.</title>
        <authorList>
            <person name="Cunning R."/>
            <person name="Bay R.A."/>
            <person name="Gillette P."/>
            <person name="Baker A.C."/>
            <person name="Traylor-Knowles N."/>
        </authorList>
    </citation>
    <scope>NUCLEOTIDE SEQUENCE [LARGE SCALE GENOMIC DNA]</scope>
    <source>
        <strain evidence="4">RSMAS</strain>
        <tissue evidence="4">Whole animal</tissue>
    </source>
</reference>
<dbReference type="InterPro" id="IPR039782">
    <property type="entry name" value="VPS13B"/>
</dbReference>
<dbReference type="Proteomes" id="UP000275408">
    <property type="component" value="Unassembled WGS sequence"/>
</dbReference>
<dbReference type="PANTHER" id="PTHR12517:SF0">
    <property type="entry name" value="INTERMEMBRANE LIPID TRANSFER PROTEIN VPS13B"/>
    <property type="match status" value="1"/>
</dbReference>
<sequence length="3999" mass="442818">MLESYITPVLMSYVDKYIKNLKPSDLSLSLWGGDVVLYNLELRLDVLEKELHLPITFLSGKIHKLQIHIPWTKLGSEPVEITISTLECVVQLKYPDHSPSDQSSKASEAASANSENEKEELEKVMEGKEEVPPSGYVQSLINRVINNVSICVNNVILKYLEDDIVLSLNIKSAETFSVNSNWEKAFVDVVAPDFLLQKVCNISDLTICLDKRNSSGKIELYQDPLLYKCGLRCRMMLKFDSLLRPIETKFNVYCESADISLTDQQLPMVIRLATLCLSLYVGTLDLPGSEYKPHPAKKIVEQQAISNPNLSFTSEPQEVSTQTGNQQNPNDEDWVNWVWSFVPNLTDDQSALLATPPPTPLLLAGFYVSHVTITIKLTGKVSDGNFFGGQRFEFKPMLSFELSGGAAEMVLRGDEFFDAQVGVSSIIGWNIGNCVCRSLDVSSTKEGIEADDKEDVFITIASHREDSSDSSGFLTGSLFDNGERSSLAIPDLTFNAEEFLKIHNEKLALRRYGAFFADYLYTMEIEPESDQDAGENQLEGLEIFGEIRLVREMSFKRLIVGPTHLQLSTSMMHRLELVLKLAFDDIVPRKEKCEPYYDEFIEKQLLAGNIPARNSSITLVSFTATLPAADHGKMSQGPLLHRTNSSTELHTVSSQLSLQSIPDVIMKYVEDTDIVPEVVCIVQISRIDVQVTEPMYPTELTKLTVANAEYPAGKAMLMCTYSDVSAQLFGIQVSVTQLHSDVIDMPMVNIIPAFSVAGSLRFCILPESWGGADLLKKEAHIEVPNFQTILTKPQFVLMSHIADSWASSMTKEGKMAPIPRAIVGCVFYPNDQDSGGIQPELQFKVSNIQVQFCETQSVVGASGSVGSVFASLKSCESGTTETTPLVKGPSDTSEMYTGNLFRSAHLQENFVESTGPVLTFTVQLPQAAIRSGDPVAQPVPPSGDQLSGLVLFHLKGITASLDPLLYKWICYKSPAPKVTPRHKAERERTKTTRQQSLPKTPSATTPRKKSFARGYGSVTSPAKEEKAGSKQDESPQKQSPLNESSQEVVDGRKMFENWLFDKLSFLTAMELQVHMKSAVLFLPEKHIAHEFETNDIASTFSTQSLKTTNNSFPPTLVICLPSFKLLSANHEPMSVRQSLPVKRHHKDATRRETLPWTLEAENLAVYSVYVKKSSSLNGEDLQPVVHYLLSKVSSTAVLASARTSSVPSSSPLAPLQFLKPSSASGRRVSMLGFCVHTDFQPIEVSCCGKQMQLVANLLEGVLTTCSSTPTSSSSADTTSGIPTSVTHPTAPAMKRTTSLASSSFQDQVESEMAPTETVSSTTFSQVQQPSNAIRVSLWLQWTLPRVVANLYSRSAVDHSAVCVSAELEDLTASVDFSDTILQMQCKIGAFNISHFTHSSDGFWELGHFNGILLSCNDIISSKSLFTSARRPSSGRRENPGPGAHGFLTIMYKRSSLHLKRRRSSSVERTGKEEDQYKDQHEVHVNIQPFDVVLWCPAIVSALNTFDVSLLEKFRYLSEDKNDAEKTENMFIPKNDEEAEKAESLTVNVELLPLLFVNMRNLRLFIPGLFAGKDPNSAQESGRIHSQEDMAVVQLSTVAVSPHPDNPNSRKVLNHKFYEKFRKFGRGSRQALGYDIHDVQYQIDLCGFGVWTGSWEQLCEKHKHEDDQELVGIAVDQNPALEWNTQMWRGTEEVRVTQIISGSDFRVVLAPAISVEIYVAVDRSTVSERIQVCGWSLEFNVVTDVDCFLNKEQIQLLQTLSAENLKTLSNSWSVPLNESAKASSDSSVVRSPDDVFLQSVDRIDSGFESTRSNLSPNFRKDRSGISKFPVEKGSCNTYKPPEKQSEVPWEVFLTGRKLSAAVYSQFLLEDKFEDRVFASKQSMPGRGKSIQIKPVLRVELVHPALIVNTQSSDPRIQVSCFDISITGPSTEKVFKPLPDPADYTEDWLKSGAGLPDPHSGILPSLVTVDITDFLCGKADVFVELGRSLHLNLNLEMAEEMTEFLDGLVVLKEEHLGAKGTQMRASGRTSLLRSFCLNTSEIFIHLEAPPIPGKPKLLGSLLGIESKICLKLDEQGNLKRADTRLQLHGVGLSTSVYDRCRSLIHPFSCSVDLEMVWEPHSRDLYLQSGRGIPQLYAVIEAGFVQVDVGQEHVTCLSVLADLAKQFFSPTTVNQEMEEHCVHKSDLTPVKPERVVLFESFDDIRAGCFRYVTASGEGEAHHPEPWEVVFTSEFSERPPAMTWRYPEPRALSAVDMVPLPLSTPVLVNTLNMGDEYQVPCVLRYWDPTQKCFITYKEFTLSENNATHIPLPDPSKAHPAEVIVAAEWQMVVDVTVDIEYPDDRSHDDDDYLTTSYASPYRSLLSAASLAASVKVNSVVKPDLNPALSAQLNISMLQVKFTNHLHAIGRVIPQYLRQFTIDPFLPTDQEFLLLSVEGLSGVIKDVGGTGGFLQVQAEWNCHAQVLDYGDLTHRPLLSPFDVGLTVAMYHEGRTMPPKAEDRPTVPPVWIDASLEAGTILAHVSQSTIHTIALSATAWCQTGQSEAQRVIFNHYIICNDTNEALRFGQVDTDESLLLMSRHVHAYSWRTPHTVKACPRLHVCIETEGDWRWSEPFDIDTVGVFSRTIHHRLHSATLFIEVKQLSGMQKQVIIRGSHIIVSRLSIDVDVQILTNPSLNTEQSSKARYQVLEDVSLPANTTLPSYVISHGGLAGMRIRIPNDTTWSDALPLEYGEGGSTGHHCIVQLLGVKDFQTFYFWYNLEKPGSPDQIKVTLSPLFVMRSHLPEPVLMNVFTANTNSASVLQLQGRAREQQMYSLIPNSWHHLTFQFTGSSKWSSPSVPLNTTLIELANRMNNSDDKEEDRPLADIWPYCENHQYFRRCDIISEEKPESSLVKNLSLGCDVNEDKTQLGTKIDAPSQGQSYMRENPSSIPAIEVQCRVIKRWPHLSSLLVEVLPWCLLVNNIAVHVIIRDLERDVDIDLPSGSVVAPHRITGKVKFGAYFGNKDGSWSEAVSLPSDSPSTREASSNDVDEGLSVPIAFVLSSGDIRGARWTITSRMCRGIKIVSVEQRFQMINNFGKPLVVHPVLVTSGKKDAHSLNQQIPVDNLTRATAVSLSSDPKQFMPITSWDVPSSTAVVVNEEGESSFSGQTSPVLFLAFEKEPQSSTSEVKNLKWSRAVLVTPEVTRQSVAVSVDDSATLPVVVTSHVSNGIVNIVVSPDPSPRLLLQNDCPFTLQFGQAIPPQSPSHVSDSPEKIVVVEQMQGLGEIPAIVAFSSTYYELPVMREWFATSSEVQRLPELHIQALYDVNVAEISEEEGERGELATEMTTEVPQGWSNGFDLNSLREVCVNLPGRGQVLLTVTQERLCTCVKVQPLEKDRARDNTVQSVSPVSPVIHADLFICQVGVTIIDEVTNFRNPYEVFRITAEGVSVKHSAEETLRDRGHNFRDLSLCVGAVQVDNQLQDDMYEFSVILTPSNAPMTIKRVPSQRRPGHRSRAKPLVSIKIVYEPGPSAEDIFLSSVCVTLQPLTMYIEDTFLYRLGDMAVSFLPPLLYHSSTSVSHLEGDRHKILNAACSNVRPILMGELKITPVTFSVTLHGSAKLFLSVDDSPLSLGQFHMSPVYLPSSALVQKLTYHYVTAALFKAGWVLGSLELLGNPAGLVRSFSQGVADFFYLPYDGLTRGPGAFVSGMSRGMSSFVRHLSTGALTSITSLASSMARNLDRLSMDREYLRLLEEQRCRRPKKVLTGLSKGLGGFGLSLLGAVAGIVDQPIQGIRQANDVREAASGVITGVGKGLIGVVTKPLGGAMELVSQTGQGILQGAGLTELPNRLFDPGERLAFSAKNSHLKYFWKMLHNQEDLDLLLHLEATVVTSSGHDYDGTVLLTRDTLFIVGQAADTIQQTLFIKDIDLQEDEEDNRSVAVVNQVVIAKDESEEADGVHDSGDPDRLRQFLKDARAQALEQMATLDSSDSNLTSPGQKFVLLVDPMLRRTLLLQFQSAKRNLISDP</sequence>
<feature type="region of interest" description="Disordered" evidence="2">
    <location>
        <begin position="311"/>
        <end position="330"/>
    </location>
</feature>
<evidence type="ECO:0000256" key="2">
    <source>
        <dbReference type="SAM" id="MobiDB-lite"/>
    </source>
</evidence>
<feature type="region of interest" description="Disordered" evidence="2">
    <location>
        <begin position="1268"/>
        <end position="1292"/>
    </location>
</feature>
<evidence type="ECO:0000313" key="4">
    <source>
        <dbReference type="EMBL" id="RMX47262.1"/>
    </source>
</evidence>
<keyword evidence="1" id="KW-0813">Transport</keyword>
<feature type="compositionally biased region" description="Polar residues" evidence="2">
    <location>
        <begin position="311"/>
        <end position="329"/>
    </location>
</feature>
<dbReference type="EMBL" id="RCHS01002450">
    <property type="protein sequence ID" value="RMX47262.1"/>
    <property type="molecule type" value="Genomic_DNA"/>
</dbReference>
<feature type="region of interest" description="Disordered" evidence="2">
    <location>
        <begin position="96"/>
        <end position="130"/>
    </location>
</feature>
<dbReference type="STRING" id="46731.A0A3M6U0T9"/>
<gene>
    <name evidence="4" type="ORF">pdam_00017808</name>
</gene>
<proteinExistence type="predicted"/>
<evidence type="ECO:0000256" key="1">
    <source>
        <dbReference type="ARBA" id="ARBA00022448"/>
    </source>
</evidence>
<evidence type="ECO:0000259" key="3">
    <source>
        <dbReference type="Pfam" id="PF12624"/>
    </source>
</evidence>
<protein>
    <recommendedName>
        <fullName evidence="3">Chorein N-terminal domain-containing protein</fullName>
    </recommendedName>
</protein>
<feature type="compositionally biased region" description="Basic and acidic residues" evidence="2">
    <location>
        <begin position="1022"/>
        <end position="1035"/>
    </location>
</feature>
<feature type="compositionally biased region" description="Basic and acidic residues" evidence="2">
    <location>
        <begin position="120"/>
        <end position="130"/>
    </location>
</feature>
<dbReference type="Pfam" id="PF12624">
    <property type="entry name" value="VPS13_N"/>
    <property type="match status" value="1"/>
</dbReference>
<name>A0A3M6U0T9_POCDA</name>
<feature type="domain" description="Chorein N-terminal" evidence="3">
    <location>
        <begin position="1"/>
        <end position="281"/>
    </location>
</feature>
<feature type="region of interest" description="Disordered" evidence="2">
    <location>
        <begin position="977"/>
        <end position="1048"/>
    </location>
</feature>
<dbReference type="PANTHER" id="PTHR12517">
    <property type="entry name" value="VACUOLAR PROTEIN SORTING-ASSOCIATED PROTEIN 13B"/>
    <property type="match status" value="1"/>
</dbReference>
<dbReference type="OrthoDB" id="445152at2759"/>